<gene>
    <name evidence="1" type="ORF">HKX05_12025</name>
    <name evidence="2" type="ORF">HLV41_08865</name>
</gene>
<dbReference type="Proteomes" id="UP000531581">
    <property type="component" value="Unassembled WGS sequence"/>
</dbReference>
<evidence type="ECO:0000313" key="1">
    <source>
        <dbReference type="EMBL" id="NNG54080.1"/>
    </source>
</evidence>
<evidence type="ECO:0000313" key="4">
    <source>
        <dbReference type="Proteomes" id="UP000557656"/>
    </source>
</evidence>
<accession>A0A7Y7URR9</accession>
<evidence type="ECO:0000313" key="3">
    <source>
        <dbReference type="Proteomes" id="UP000531581"/>
    </source>
</evidence>
<dbReference type="EMBL" id="JABEOV010000015">
    <property type="protein sequence ID" value="NNG54080.1"/>
    <property type="molecule type" value="Genomic_DNA"/>
</dbReference>
<evidence type="ECO:0000313" key="2">
    <source>
        <dbReference type="EMBL" id="NVP31153.1"/>
    </source>
</evidence>
<keyword evidence="4" id="KW-1185">Reference proteome</keyword>
<sequence>MVAHRAGRHNGLGDFIAFDEIEALGIAPDQGPGWMPLMVSSGRIVW</sequence>
<dbReference type="Proteomes" id="UP000557656">
    <property type="component" value="Unassembled WGS sequence"/>
</dbReference>
<comment type="caution">
    <text evidence="2">The sequence shown here is derived from an EMBL/GenBank/DDBJ whole genome shotgun (WGS) entry which is preliminary data.</text>
</comment>
<protein>
    <submittedName>
        <fullName evidence="2">Uncharacterized protein</fullName>
    </submittedName>
</protein>
<dbReference type="AlphaFoldDB" id="A0A7Y7URR9"/>
<dbReference type="RefSeq" id="WP_156477787.1">
    <property type="nucleotide sequence ID" value="NZ_JABEOV010000015.1"/>
</dbReference>
<dbReference type="EMBL" id="JABYQV010000005">
    <property type="protein sequence ID" value="NVP31153.1"/>
    <property type="molecule type" value="Genomic_DNA"/>
</dbReference>
<dbReference type="GeneID" id="78488327"/>
<proteinExistence type="predicted"/>
<name>A0A7Y7URR9_9SPHN</name>
<organism evidence="2 3">
    <name type="scientific">Sphingomonas sanguinis</name>
    <dbReference type="NCBI Taxonomy" id="33051"/>
    <lineage>
        <taxon>Bacteria</taxon>
        <taxon>Pseudomonadati</taxon>
        <taxon>Pseudomonadota</taxon>
        <taxon>Alphaproteobacteria</taxon>
        <taxon>Sphingomonadales</taxon>
        <taxon>Sphingomonadaceae</taxon>
        <taxon>Sphingomonas</taxon>
    </lineage>
</organism>
<reference evidence="3 4" key="1">
    <citation type="submission" date="2020-05" db="EMBL/GenBank/DDBJ databases">
        <title>Draft Genome Sequences of Sphingomonas sp. Isolated from the International Space Station.</title>
        <authorList>
            <person name="Bijlani S."/>
            <person name="Singh N.K."/>
            <person name="Mason C.E."/>
            <person name="Wang C.C."/>
            <person name="Venkateswaran K."/>
        </authorList>
    </citation>
    <scope>NUCLEOTIDE SEQUENCE [LARGE SCALE GENOMIC DNA]</scope>
    <source>
        <strain evidence="1 4">IIF7SW-B5</strain>
        <strain evidence="2">ISS-IIF7SWP</strain>
    </source>
</reference>